<proteinExistence type="predicted"/>
<dbReference type="EMBL" id="JAODUP010000212">
    <property type="protein sequence ID" value="KAK2156495.1"/>
    <property type="molecule type" value="Genomic_DNA"/>
</dbReference>
<organism evidence="2 3">
    <name type="scientific">Paralvinella palmiformis</name>
    <dbReference type="NCBI Taxonomy" id="53620"/>
    <lineage>
        <taxon>Eukaryota</taxon>
        <taxon>Metazoa</taxon>
        <taxon>Spiralia</taxon>
        <taxon>Lophotrochozoa</taxon>
        <taxon>Annelida</taxon>
        <taxon>Polychaeta</taxon>
        <taxon>Sedentaria</taxon>
        <taxon>Canalipalpata</taxon>
        <taxon>Terebellida</taxon>
        <taxon>Terebelliformia</taxon>
        <taxon>Alvinellidae</taxon>
        <taxon>Paralvinella</taxon>
    </lineage>
</organism>
<dbReference type="Proteomes" id="UP001208570">
    <property type="component" value="Unassembled WGS sequence"/>
</dbReference>
<name>A0AAD9JQW3_9ANNE</name>
<reference evidence="2" key="1">
    <citation type="journal article" date="2023" name="Mol. Biol. Evol.">
        <title>Third-Generation Sequencing Reveals the Adaptive Role of the Epigenome in Three Deep-Sea Polychaetes.</title>
        <authorList>
            <person name="Perez M."/>
            <person name="Aroh O."/>
            <person name="Sun Y."/>
            <person name="Lan Y."/>
            <person name="Juniper S.K."/>
            <person name="Young C.R."/>
            <person name="Angers B."/>
            <person name="Qian P.Y."/>
        </authorList>
    </citation>
    <scope>NUCLEOTIDE SEQUENCE</scope>
    <source>
        <strain evidence="2">P08H-3</strain>
    </source>
</reference>
<evidence type="ECO:0000313" key="2">
    <source>
        <dbReference type="EMBL" id="KAK2156495.1"/>
    </source>
</evidence>
<feature type="signal peptide" evidence="1">
    <location>
        <begin position="1"/>
        <end position="21"/>
    </location>
</feature>
<keyword evidence="3" id="KW-1185">Reference proteome</keyword>
<feature type="chain" id="PRO_5041915975" evidence="1">
    <location>
        <begin position="22"/>
        <end position="235"/>
    </location>
</feature>
<dbReference type="AlphaFoldDB" id="A0AAD9JQW3"/>
<keyword evidence="1" id="KW-0732">Signal</keyword>
<accession>A0AAD9JQW3</accession>
<protein>
    <submittedName>
        <fullName evidence="2">Uncharacterized protein</fullName>
    </submittedName>
</protein>
<evidence type="ECO:0000256" key="1">
    <source>
        <dbReference type="SAM" id="SignalP"/>
    </source>
</evidence>
<comment type="caution">
    <text evidence="2">The sequence shown here is derived from an EMBL/GenBank/DDBJ whole genome shotgun (WGS) entry which is preliminary data.</text>
</comment>
<evidence type="ECO:0000313" key="3">
    <source>
        <dbReference type="Proteomes" id="UP001208570"/>
    </source>
</evidence>
<gene>
    <name evidence="2" type="ORF">LSH36_212g04017</name>
</gene>
<sequence>MRLLLLLVALIVGLMCYCVNGEETTSAQLARIRKLFRLLTRHLPERSHNHHSIKQNEIPLDPGMKFTDPDQGTYDESTKSENVPTIGVKLLKVGGSTVYPISSYSTPASNYLPYSDIVSYQQSSYNDHLYETSTVYPTDSYINNWNISTASYGSDNMNPAATPGQAGYMNDAAMPGQAGYMNPAAMPGQAGYMNPAAMPGQAGYMNPAAMPGQAGYMNDATKYARPGRLLNMEAT</sequence>